<dbReference type="AlphaFoldDB" id="A0A2T0R5E8"/>
<dbReference type="InterPro" id="IPR013656">
    <property type="entry name" value="PAS_4"/>
</dbReference>
<dbReference type="InterPro" id="IPR000014">
    <property type="entry name" value="PAS"/>
</dbReference>
<sequence>MSRARWTRLGEQLRGLGLPAVSPSYEALAREASDEVLVTDEHGRVRFLSPSFSRRWNLDRWALVGRDAFDWVHPDDRAGARALLARACAPGAVPVDSDHRYLVRATGEVRWCRARFSDARAVAGVRGVVWNCRDTTEERRALEALRHSATHDSLTGLPNRRRLFDAFPAAGTGCGLLLLDLDGLKAVNDRLGHDAGDEVVRRLAGRLTDVVGSDGVVARLDGDEFAVLVQGEEAAVGRSLAVLADRVLRIARDPVTVAGRSVRVTLSAGSAVREPAAGHEDPREVFRRADTALGAAKARGRDRCVPFSRALLDAAHERAELAADLRQAVAAGELHVAYQPLVDLARGGTVGFEALVRWQHPQRGNVPPAVFVPLAEESETILQLGEFVLDSALAAAARFRTTAGTSPEVSVNLSGHQLQQPGIEDLVARALRRHDVDPARLCLEVTESAAVADLSAARDTLQGLRSLGVRTALDDFGTGYSSLSYLRRLPVDILKIDKSFLDDLADERGGAGGGHGVAVLAGIASLAGALGLLTVAEGIETDRVRELVARAGCTWGQGYHFARPLSEDAAHEHLRQNVRWRSTTA</sequence>
<dbReference type="PROSITE" id="PS50883">
    <property type="entry name" value="EAL"/>
    <property type="match status" value="1"/>
</dbReference>
<evidence type="ECO:0000259" key="1">
    <source>
        <dbReference type="PROSITE" id="PS50112"/>
    </source>
</evidence>
<dbReference type="NCBIfam" id="TIGR00254">
    <property type="entry name" value="GGDEF"/>
    <property type="match status" value="1"/>
</dbReference>
<dbReference type="Gene3D" id="3.30.70.270">
    <property type="match status" value="1"/>
</dbReference>
<dbReference type="CDD" id="cd00130">
    <property type="entry name" value="PAS"/>
    <property type="match status" value="1"/>
</dbReference>
<evidence type="ECO:0000313" key="4">
    <source>
        <dbReference type="EMBL" id="PRY15992.1"/>
    </source>
</evidence>
<dbReference type="PANTHER" id="PTHR44757:SF2">
    <property type="entry name" value="BIOFILM ARCHITECTURE MAINTENANCE PROTEIN MBAA"/>
    <property type="match status" value="1"/>
</dbReference>
<dbReference type="InterPro" id="IPR029787">
    <property type="entry name" value="Nucleotide_cyclase"/>
</dbReference>
<feature type="domain" description="GGDEF" evidence="3">
    <location>
        <begin position="172"/>
        <end position="309"/>
    </location>
</feature>
<evidence type="ECO:0000313" key="5">
    <source>
        <dbReference type="Proteomes" id="UP000238083"/>
    </source>
</evidence>
<organism evidence="4 5">
    <name type="scientific">Kineococcus rhizosphaerae</name>
    <dbReference type="NCBI Taxonomy" id="559628"/>
    <lineage>
        <taxon>Bacteria</taxon>
        <taxon>Bacillati</taxon>
        <taxon>Actinomycetota</taxon>
        <taxon>Actinomycetes</taxon>
        <taxon>Kineosporiales</taxon>
        <taxon>Kineosporiaceae</taxon>
        <taxon>Kineococcus</taxon>
    </lineage>
</organism>
<comment type="caution">
    <text evidence="4">The sequence shown here is derived from an EMBL/GenBank/DDBJ whole genome shotgun (WGS) entry which is preliminary data.</text>
</comment>
<dbReference type="SUPFAM" id="SSF141868">
    <property type="entry name" value="EAL domain-like"/>
    <property type="match status" value="1"/>
</dbReference>
<dbReference type="PROSITE" id="PS50887">
    <property type="entry name" value="GGDEF"/>
    <property type="match status" value="1"/>
</dbReference>
<dbReference type="Pfam" id="PF00563">
    <property type="entry name" value="EAL"/>
    <property type="match status" value="1"/>
</dbReference>
<dbReference type="SMART" id="SM00091">
    <property type="entry name" value="PAS"/>
    <property type="match status" value="1"/>
</dbReference>
<dbReference type="Pfam" id="PF08448">
    <property type="entry name" value="PAS_4"/>
    <property type="match status" value="1"/>
</dbReference>
<dbReference type="InterPro" id="IPR035919">
    <property type="entry name" value="EAL_sf"/>
</dbReference>
<dbReference type="RefSeq" id="WP_170127163.1">
    <property type="nucleotide sequence ID" value="NZ_PVZF01000004.1"/>
</dbReference>
<gene>
    <name evidence="4" type="ORF">CLV37_104205</name>
</gene>
<evidence type="ECO:0000259" key="2">
    <source>
        <dbReference type="PROSITE" id="PS50883"/>
    </source>
</evidence>
<feature type="domain" description="EAL" evidence="2">
    <location>
        <begin position="318"/>
        <end position="578"/>
    </location>
</feature>
<dbReference type="InterPro" id="IPR001633">
    <property type="entry name" value="EAL_dom"/>
</dbReference>
<dbReference type="CDD" id="cd01949">
    <property type="entry name" value="GGDEF"/>
    <property type="match status" value="1"/>
</dbReference>
<dbReference type="PANTHER" id="PTHR44757">
    <property type="entry name" value="DIGUANYLATE CYCLASE DGCP"/>
    <property type="match status" value="1"/>
</dbReference>
<dbReference type="SMART" id="SM00052">
    <property type="entry name" value="EAL"/>
    <property type="match status" value="1"/>
</dbReference>
<dbReference type="InterPro" id="IPR052155">
    <property type="entry name" value="Biofilm_reg_signaling"/>
</dbReference>
<dbReference type="Proteomes" id="UP000238083">
    <property type="component" value="Unassembled WGS sequence"/>
</dbReference>
<dbReference type="SUPFAM" id="SSF55073">
    <property type="entry name" value="Nucleotide cyclase"/>
    <property type="match status" value="1"/>
</dbReference>
<dbReference type="Gene3D" id="3.30.450.20">
    <property type="entry name" value="PAS domain"/>
    <property type="match status" value="1"/>
</dbReference>
<dbReference type="CDD" id="cd01948">
    <property type="entry name" value="EAL"/>
    <property type="match status" value="1"/>
</dbReference>
<dbReference type="InterPro" id="IPR043128">
    <property type="entry name" value="Rev_trsase/Diguanyl_cyclase"/>
</dbReference>
<protein>
    <submittedName>
        <fullName evidence="4">PAS domain S-box-containing protein/diguanylate cyclase (GGDEF)-like protein</fullName>
    </submittedName>
</protein>
<dbReference type="SUPFAM" id="SSF55785">
    <property type="entry name" value="PYP-like sensor domain (PAS domain)"/>
    <property type="match status" value="1"/>
</dbReference>
<dbReference type="EMBL" id="PVZF01000004">
    <property type="protein sequence ID" value="PRY15992.1"/>
    <property type="molecule type" value="Genomic_DNA"/>
</dbReference>
<proteinExistence type="predicted"/>
<reference evidence="4 5" key="1">
    <citation type="submission" date="2018-03" db="EMBL/GenBank/DDBJ databases">
        <title>Genomic Encyclopedia of Archaeal and Bacterial Type Strains, Phase II (KMG-II): from individual species to whole genera.</title>
        <authorList>
            <person name="Goeker M."/>
        </authorList>
    </citation>
    <scope>NUCLEOTIDE SEQUENCE [LARGE SCALE GENOMIC DNA]</scope>
    <source>
        <strain evidence="4 5">DSM 19711</strain>
    </source>
</reference>
<dbReference type="NCBIfam" id="TIGR00229">
    <property type="entry name" value="sensory_box"/>
    <property type="match status" value="1"/>
</dbReference>
<dbReference type="PROSITE" id="PS50112">
    <property type="entry name" value="PAS"/>
    <property type="match status" value="1"/>
</dbReference>
<dbReference type="InterPro" id="IPR000160">
    <property type="entry name" value="GGDEF_dom"/>
</dbReference>
<evidence type="ECO:0000259" key="3">
    <source>
        <dbReference type="PROSITE" id="PS50887"/>
    </source>
</evidence>
<dbReference type="InterPro" id="IPR035965">
    <property type="entry name" value="PAS-like_dom_sf"/>
</dbReference>
<dbReference type="SMART" id="SM00267">
    <property type="entry name" value="GGDEF"/>
    <property type="match status" value="1"/>
</dbReference>
<name>A0A2T0R5E8_9ACTN</name>
<dbReference type="Pfam" id="PF00990">
    <property type="entry name" value="GGDEF"/>
    <property type="match status" value="1"/>
</dbReference>
<keyword evidence="5" id="KW-1185">Reference proteome</keyword>
<dbReference type="Gene3D" id="3.20.20.450">
    <property type="entry name" value="EAL domain"/>
    <property type="match status" value="1"/>
</dbReference>
<accession>A0A2T0R5E8</accession>
<feature type="domain" description="PAS" evidence="1">
    <location>
        <begin position="21"/>
        <end position="91"/>
    </location>
</feature>